<evidence type="ECO:0000313" key="2">
    <source>
        <dbReference type="Proteomes" id="UP000233551"/>
    </source>
</evidence>
<gene>
    <name evidence="1" type="ORF">CRG98_021333</name>
</gene>
<accession>A0A2I0JPS6</accession>
<dbReference type="EMBL" id="PGOL01001411">
    <property type="protein sequence ID" value="PKI58251.1"/>
    <property type="molecule type" value="Genomic_DNA"/>
</dbReference>
<reference evidence="1 2" key="1">
    <citation type="submission" date="2017-11" db="EMBL/GenBank/DDBJ databases">
        <title>De-novo sequencing of pomegranate (Punica granatum L.) genome.</title>
        <authorList>
            <person name="Akparov Z."/>
            <person name="Amiraslanov A."/>
            <person name="Hajiyeva S."/>
            <person name="Abbasov M."/>
            <person name="Kaur K."/>
            <person name="Hamwieh A."/>
            <person name="Solovyev V."/>
            <person name="Salamov A."/>
            <person name="Braich B."/>
            <person name="Kosarev P."/>
            <person name="Mahmoud A."/>
            <person name="Hajiyev E."/>
            <person name="Babayeva S."/>
            <person name="Izzatullayeva V."/>
            <person name="Mammadov A."/>
            <person name="Mammadov A."/>
            <person name="Sharifova S."/>
            <person name="Ojaghi J."/>
            <person name="Eynullazada K."/>
            <person name="Bayramov B."/>
            <person name="Abdulazimova A."/>
            <person name="Shahmuradov I."/>
        </authorList>
    </citation>
    <scope>NUCLEOTIDE SEQUENCE [LARGE SCALE GENOMIC DNA]</scope>
    <source>
        <strain evidence="2">cv. AG2017</strain>
        <tissue evidence="1">Leaf</tissue>
    </source>
</reference>
<evidence type="ECO:0000313" key="1">
    <source>
        <dbReference type="EMBL" id="PKI58251.1"/>
    </source>
</evidence>
<name>A0A2I0JPS6_PUNGR</name>
<comment type="caution">
    <text evidence="1">The sequence shown here is derived from an EMBL/GenBank/DDBJ whole genome shotgun (WGS) entry which is preliminary data.</text>
</comment>
<keyword evidence="2" id="KW-1185">Reference proteome</keyword>
<sequence>MNYNAKIVNRFIDAQAYSSFGLLAQLDQFIDFTVSKQVYPVPLDPSDSTALDLRVVNNKWRLLLTRVRRASPGRWTLPSRVAQASRMRAPMRLNSTCSGELGRAVGRALESAGVAGAQASKWERRQVRVSKRALKRVSTSGRAKVTEYAGRLEVVDVDVQVHACKNANERQMCKGGAGARAGTGVRKRTCG</sequence>
<dbReference type="Proteomes" id="UP000233551">
    <property type="component" value="Unassembled WGS sequence"/>
</dbReference>
<proteinExistence type="predicted"/>
<protein>
    <submittedName>
        <fullName evidence="1">Uncharacterized protein</fullName>
    </submittedName>
</protein>
<dbReference type="AlphaFoldDB" id="A0A2I0JPS6"/>
<organism evidence="1 2">
    <name type="scientific">Punica granatum</name>
    <name type="common">Pomegranate</name>
    <dbReference type="NCBI Taxonomy" id="22663"/>
    <lineage>
        <taxon>Eukaryota</taxon>
        <taxon>Viridiplantae</taxon>
        <taxon>Streptophyta</taxon>
        <taxon>Embryophyta</taxon>
        <taxon>Tracheophyta</taxon>
        <taxon>Spermatophyta</taxon>
        <taxon>Magnoliopsida</taxon>
        <taxon>eudicotyledons</taxon>
        <taxon>Gunneridae</taxon>
        <taxon>Pentapetalae</taxon>
        <taxon>rosids</taxon>
        <taxon>malvids</taxon>
        <taxon>Myrtales</taxon>
        <taxon>Lythraceae</taxon>
        <taxon>Punica</taxon>
    </lineage>
</organism>